<protein>
    <recommendedName>
        <fullName evidence="1">DUF569 domain-containing protein</fullName>
    </recommendedName>
</protein>
<dbReference type="CDD" id="cd23340">
    <property type="entry name" value="beta-trefoil_FSCN_ACP-like"/>
    <property type="match status" value="1"/>
</dbReference>
<dbReference type="InterPro" id="IPR007679">
    <property type="entry name" value="DUF569"/>
</dbReference>
<dbReference type="Pfam" id="PF04601">
    <property type="entry name" value="DUF569"/>
    <property type="match status" value="1"/>
</dbReference>
<dbReference type="AlphaFoldDB" id="A0A1E5VQ87"/>
<accession>A0A1E5VQ87</accession>
<dbReference type="STRING" id="888268.A0A1E5VQ87"/>
<name>A0A1E5VQ87_9POAL</name>
<reference evidence="2 3" key="1">
    <citation type="submission" date="2016-09" db="EMBL/GenBank/DDBJ databases">
        <title>The draft genome of Dichanthelium oligosanthes: A C3 panicoid grass species.</title>
        <authorList>
            <person name="Studer A.J."/>
            <person name="Schnable J.C."/>
            <person name="Brutnell T.P."/>
        </authorList>
    </citation>
    <scope>NUCLEOTIDE SEQUENCE [LARGE SCALE GENOMIC DNA]</scope>
    <source>
        <strain evidence="3">cv. Kellogg 1175</strain>
        <tissue evidence="2">Leaf</tissue>
    </source>
</reference>
<dbReference type="InterPro" id="IPR008999">
    <property type="entry name" value="Actin-crosslinking"/>
</dbReference>
<dbReference type="PANTHER" id="PTHR31205">
    <property type="entry name" value="ACTIN CROSS-LINKING PROTEIN (DUF569)"/>
    <property type="match status" value="1"/>
</dbReference>
<dbReference type="SUPFAM" id="SSF50405">
    <property type="entry name" value="Actin-crosslinking proteins"/>
    <property type="match status" value="1"/>
</dbReference>
<organism evidence="2 3">
    <name type="scientific">Dichanthelium oligosanthes</name>
    <dbReference type="NCBI Taxonomy" id="888268"/>
    <lineage>
        <taxon>Eukaryota</taxon>
        <taxon>Viridiplantae</taxon>
        <taxon>Streptophyta</taxon>
        <taxon>Embryophyta</taxon>
        <taxon>Tracheophyta</taxon>
        <taxon>Spermatophyta</taxon>
        <taxon>Magnoliopsida</taxon>
        <taxon>Liliopsida</taxon>
        <taxon>Poales</taxon>
        <taxon>Poaceae</taxon>
        <taxon>PACMAD clade</taxon>
        <taxon>Panicoideae</taxon>
        <taxon>Panicodae</taxon>
        <taxon>Paniceae</taxon>
        <taxon>Dichantheliinae</taxon>
        <taxon>Dichanthelium</taxon>
    </lineage>
</organism>
<evidence type="ECO:0000313" key="2">
    <source>
        <dbReference type="EMBL" id="OEL27290.1"/>
    </source>
</evidence>
<keyword evidence="3" id="KW-1185">Reference proteome</keyword>
<gene>
    <name evidence="2" type="ORF">BAE44_0011691</name>
</gene>
<comment type="caution">
    <text evidence="2">The sequence shown here is derived from an EMBL/GenBank/DDBJ whole genome shotgun (WGS) entry which is preliminary data.</text>
</comment>
<feature type="non-terminal residue" evidence="2">
    <location>
        <position position="186"/>
    </location>
</feature>
<dbReference type="Proteomes" id="UP000095767">
    <property type="component" value="Unassembled WGS sequence"/>
</dbReference>
<sequence>MDLFPDRAHVRLRSRVRGAYLHADEDGVGVTLSARRASLGTAWTVHRVPREDGVAYVLLHGAAYGRYLARSAHPAPLRGHRGSQAIQRTYSAQAQQDVLWVAVRAGDHVLLRHVSGRLLRANGRYRWWHNGVSVDDVGNHSTMIHWEVEPIPPRAAPPELPLPPPHPEESRRIIVYVQAESHGYCD</sequence>
<feature type="domain" description="DUF569" evidence="1">
    <location>
        <begin position="1"/>
        <end position="145"/>
    </location>
</feature>
<proteinExistence type="predicted"/>
<evidence type="ECO:0000259" key="1">
    <source>
        <dbReference type="Pfam" id="PF04601"/>
    </source>
</evidence>
<dbReference type="PANTHER" id="PTHR31205:SF3">
    <property type="entry name" value="OS06G0161100 PROTEIN"/>
    <property type="match status" value="1"/>
</dbReference>
<dbReference type="EMBL" id="LWDX02032894">
    <property type="protein sequence ID" value="OEL27290.1"/>
    <property type="molecule type" value="Genomic_DNA"/>
</dbReference>
<evidence type="ECO:0000313" key="3">
    <source>
        <dbReference type="Proteomes" id="UP000095767"/>
    </source>
</evidence>
<dbReference type="OrthoDB" id="650374at2759"/>